<proteinExistence type="predicted"/>
<name>A0ABN1ICC1_9GAMM</name>
<protein>
    <submittedName>
        <fullName evidence="1">Uncharacterized protein</fullName>
    </submittedName>
</protein>
<sequence>MSYVAISSFENVDTGDLQSQGEAITVFPSEAPARAHFASRSSALAAAVRTARENDAAATFVTWLVILHMPLDVANVEEALEDLELVIEETDSVDDPFGELVVAYEGRRYEPAGALIYPQQEALKALEAWLT</sequence>
<evidence type="ECO:0000313" key="1">
    <source>
        <dbReference type="EMBL" id="GAA0706524.1"/>
    </source>
</evidence>
<dbReference type="EMBL" id="BAAAEU010000002">
    <property type="protein sequence ID" value="GAA0706524.1"/>
    <property type="molecule type" value="Genomic_DNA"/>
</dbReference>
<keyword evidence="2" id="KW-1185">Reference proteome</keyword>
<accession>A0ABN1ICC1</accession>
<comment type="caution">
    <text evidence="1">The sequence shown here is derived from an EMBL/GenBank/DDBJ whole genome shotgun (WGS) entry which is preliminary data.</text>
</comment>
<dbReference type="Proteomes" id="UP001501523">
    <property type="component" value="Unassembled WGS sequence"/>
</dbReference>
<organism evidence="1 2">
    <name type="scientific">Dokdonella soli</name>
    <dbReference type="NCBI Taxonomy" id="529810"/>
    <lineage>
        <taxon>Bacteria</taxon>
        <taxon>Pseudomonadati</taxon>
        <taxon>Pseudomonadota</taxon>
        <taxon>Gammaproteobacteria</taxon>
        <taxon>Lysobacterales</taxon>
        <taxon>Rhodanobacteraceae</taxon>
        <taxon>Dokdonella</taxon>
    </lineage>
</organism>
<reference evidence="1 2" key="1">
    <citation type="journal article" date="2019" name="Int. J. Syst. Evol. Microbiol.">
        <title>The Global Catalogue of Microorganisms (GCM) 10K type strain sequencing project: providing services to taxonomists for standard genome sequencing and annotation.</title>
        <authorList>
            <consortium name="The Broad Institute Genomics Platform"/>
            <consortium name="The Broad Institute Genome Sequencing Center for Infectious Disease"/>
            <person name="Wu L."/>
            <person name="Ma J."/>
        </authorList>
    </citation>
    <scope>NUCLEOTIDE SEQUENCE [LARGE SCALE GENOMIC DNA]</scope>
    <source>
        <strain evidence="1 2">JCM 15421</strain>
    </source>
</reference>
<evidence type="ECO:0000313" key="2">
    <source>
        <dbReference type="Proteomes" id="UP001501523"/>
    </source>
</evidence>
<gene>
    <name evidence="1" type="ORF">GCM10009105_04660</name>
</gene>